<accession>A0A411DKI4</accession>
<evidence type="ECO:0000256" key="2">
    <source>
        <dbReference type="ARBA" id="ARBA00022692"/>
    </source>
</evidence>
<evidence type="ECO:0000313" key="6">
    <source>
        <dbReference type="EMBL" id="QBA20876.1"/>
    </source>
</evidence>
<keyword evidence="3 5" id="KW-1133">Transmembrane helix</keyword>
<dbReference type="PRINTS" id="PR01490">
    <property type="entry name" value="RTXTOXIND"/>
</dbReference>
<dbReference type="AlphaFoldDB" id="A0A411DKI4"/>
<dbReference type="EMBL" id="CP035532">
    <property type="protein sequence ID" value="QBA20876.1"/>
    <property type="molecule type" value="Genomic_DNA"/>
</dbReference>
<keyword evidence="2 5" id="KW-0812">Transmembrane</keyword>
<dbReference type="PANTHER" id="PTHR30386:SF26">
    <property type="entry name" value="TRANSPORT PROTEIN COMB"/>
    <property type="match status" value="1"/>
</dbReference>
<dbReference type="PANTHER" id="PTHR30386">
    <property type="entry name" value="MEMBRANE FUSION SUBUNIT OF EMRAB-TOLC MULTIDRUG EFFLUX PUMP"/>
    <property type="match status" value="1"/>
</dbReference>
<feature type="transmembrane region" description="Helical" evidence="5">
    <location>
        <begin position="26"/>
        <end position="48"/>
    </location>
</feature>
<evidence type="ECO:0000256" key="3">
    <source>
        <dbReference type="ARBA" id="ARBA00022989"/>
    </source>
</evidence>
<sequence length="428" mass="48884">MDEINDGLKIYSEEVRDILTDPPKTILRLGNTILLSFIIILLLISWFVEYPDIVSSQIVITTETPPQKLVAKNSGKIDAILVRDKETVSKNTPLAVLENSASYKDVFLLKSIVDTINLDKSNFPFEKLKSSQLGDVESAFSSFQKEYIANQLNTNFKPYRVENNAQSYEGIQLKERLSLLESQKSINESELKLKHSDLTRSELLYKEGVISTQEIEKQRVLFLQDQKSYKNVLSNISQLRSSINELNKNNRVTIINESKENINLERNVLQSFYQLKKSIKDWELNYVLRSSINGKVNFLQLWSVNQSINTGDNVFSIIPIGGNQYIGKVKAPAQNFGKVKVGQTVNIKLANYPDQEFGILEGVINNISLTPDKDGNLLLDISLPKGLQTSYKKRIAFQQEMNGRADIITDDLRLLERLFYQFRSIFKR</sequence>
<proteinExistence type="predicted"/>
<evidence type="ECO:0000256" key="1">
    <source>
        <dbReference type="ARBA" id="ARBA00004167"/>
    </source>
</evidence>
<evidence type="ECO:0000256" key="4">
    <source>
        <dbReference type="ARBA" id="ARBA00023136"/>
    </source>
</evidence>
<reference evidence="6" key="1">
    <citation type="submission" date="2019-01" db="EMBL/GenBank/DDBJ databases">
        <title>Whole Genome Sequencing for Putative Detection of Antimicrobial Resistance and Potential Virulence Factors in Chryseobacterium indologenes isolated from Nile Tilapia in Tanzania.</title>
        <authorList>
            <person name="Mwega E."/>
            <person name="Mutoloki S."/>
            <person name="Mugimba K."/>
            <person name="Colquhoun D."/>
            <person name="Mdegela R."/>
            <person name="Evensen O."/>
            <person name="Wasteson Y."/>
        </authorList>
    </citation>
    <scope>NUCLEOTIDE SEQUENCE [LARGE SCALE GENOMIC DNA]</scope>
    <source>
        <strain evidence="6">StR 01</strain>
    </source>
</reference>
<dbReference type="GO" id="GO:0016020">
    <property type="term" value="C:membrane"/>
    <property type="evidence" value="ECO:0007669"/>
    <property type="project" value="UniProtKB-SubCell"/>
</dbReference>
<dbReference type="InterPro" id="IPR050739">
    <property type="entry name" value="MFP"/>
</dbReference>
<gene>
    <name evidence="6" type="ORF">EU348_06620</name>
</gene>
<protein>
    <submittedName>
        <fullName evidence="6">HlyD family efflux transporter periplasmic adaptor subunit</fullName>
    </submittedName>
</protein>
<keyword evidence="4 5" id="KW-0472">Membrane</keyword>
<dbReference type="Gene3D" id="2.40.30.170">
    <property type="match status" value="1"/>
</dbReference>
<organism evidence="6">
    <name type="scientific">Chryseobacterium indologenes</name>
    <name type="common">Flavobacterium indologenes</name>
    <dbReference type="NCBI Taxonomy" id="253"/>
    <lineage>
        <taxon>Bacteria</taxon>
        <taxon>Pseudomonadati</taxon>
        <taxon>Bacteroidota</taxon>
        <taxon>Flavobacteriia</taxon>
        <taxon>Flavobacteriales</taxon>
        <taxon>Weeksellaceae</taxon>
        <taxon>Chryseobacterium group</taxon>
        <taxon>Chryseobacterium</taxon>
    </lineage>
</organism>
<comment type="subcellular location">
    <subcellularLocation>
        <location evidence="1">Membrane</location>
        <topology evidence="1">Single-pass membrane protein</topology>
    </subcellularLocation>
</comment>
<name>A0A411DKI4_CHRID</name>
<evidence type="ECO:0000256" key="5">
    <source>
        <dbReference type="SAM" id="Phobius"/>
    </source>
</evidence>